<protein>
    <submittedName>
        <fullName evidence="1">Uncharacterized protein</fullName>
    </submittedName>
</protein>
<comment type="caution">
    <text evidence="1">The sequence shown here is derived from an EMBL/GenBank/DDBJ whole genome shotgun (WGS) entry which is preliminary data.</text>
</comment>
<gene>
    <name evidence="1" type="ORF">G2W53_021500</name>
</gene>
<sequence>MGSEVIELGGTTVGIHCNVYTWRKAGI</sequence>
<evidence type="ECO:0000313" key="1">
    <source>
        <dbReference type="EMBL" id="KAF7823356.1"/>
    </source>
</evidence>
<name>A0A834WL65_9FABA</name>
<keyword evidence="2" id="KW-1185">Reference proteome</keyword>
<dbReference type="EMBL" id="JAAIUW010000007">
    <property type="protein sequence ID" value="KAF7823356.1"/>
    <property type="molecule type" value="Genomic_DNA"/>
</dbReference>
<evidence type="ECO:0000313" key="2">
    <source>
        <dbReference type="Proteomes" id="UP000634136"/>
    </source>
</evidence>
<accession>A0A834WL65</accession>
<dbReference type="AlphaFoldDB" id="A0A834WL65"/>
<organism evidence="1 2">
    <name type="scientific">Senna tora</name>
    <dbReference type="NCBI Taxonomy" id="362788"/>
    <lineage>
        <taxon>Eukaryota</taxon>
        <taxon>Viridiplantae</taxon>
        <taxon>Streptophyta</taxon>
        <taxon>Embryophyta</taxon>
        <taxon>Tracheophyta</taxon>
        <taxon>Spermatophyta</taxon>
        <taxon>Magnoliopsida</taxon>
        <taxon>eudicotyledons</taxon>
        <taxon>Gunneridae</taxon>
        <taxon>Pentapetalae</taxon>
        <taxon>rosids</taxon>
        <taxon>fabids</taxon>
        <taxon>Fabales</taxon>
        <taxon>Fabaceae</taxon>
        <taxon>Caesalpinioideae</taxon>
        <taxon>Cassia clade</taxon>
        <taxon>Senna</taxon>
    </lineage>
</organism>
<proteinExistence type="predicted"/>
<reference evidence="1" key="1">
    <citation type="submission" date="2020-09" db="EMBL/GenBank/DDBJ databases">
        <title>Genome-Enabled Discovery of Anthraquinone Biosynthesis in Senna tora.</title>
        <authorList>
            <person name="Kang S.-H."/>
            <person name="Pandey R.P."/>
            <person name="Lee C.-M."/>
            <person name="Sim J.-S."/>
            <person name="Jeong J.-T."/>
            <person name="Choi B.-S."/>
            <person name="Jung M."/>
            <person name="Ginzburg D."/>
            <person name="Zhao K."/>
            <person name="Won S.Y."/>
            <person name="Oh T.-J."/>
            <person name="Yu Y."/>
            <person name="Kim N.-H."/>
            <person name="Lee O.R."/>
            <person name="Lee T.-H."/>
            <person name="Bashyal P."/>
            <person name="Kim T.-S."/>
            <person name="Lee W.-H."/>
            <person name="Kawkins C."/>
            <person name="Kim C.-K."/>
            <person name="Kim J.S."/>
            <person name="Ahn B.O."/>
            <person name="Rhee S.Y."/>
            <person name="Sohng J.K."/>
        </authorList>
    </citation>
    <scope>NUCLEOTIDE SEQUENCE</scope>
    <source>
        <tissue evidence="1">Leaf</tissue>
    </source>
</reference>
<dbReference type="Proteomes" id="UP000634136">
    <property type="component" value="Unassembled WGS sequence"/>
</dbReference>